<feature type="signal peptide" evidence="1">
    <location>
        <begin position="1"/>
        <end position="17"/>
    </location>
</feature>
<feature type="chain" id="PRO_5042875200" evidence="1">
    <location>
        <begin position="18"/>
        <end position="265"/>
    </location>
</feature>
<reference evidence="2 3" key="1">
    <citation type="submission" date="2024-02" db="EMBL/GenBank/DDBJ databases">
        <title>High-quality chromosome-scale genome assembly of Pensacola bahiagrass (Paspalum notatum Flugge var. saurae).</title>
        <authorList>
            <person name="Vega J.M."/>
            <person name="Podio M."/>
            <person name="Orjuela J."/>
            <person name="Siena L.A."/>
            <person name="Pessino S.C."/>
            <person name="Combes M.C."/>
            <person name="Mariac C."/>
            <person name="Albertini E."/>
            <person name="Pupilli F."/>
            <person name="Ortiz J.P.A."/>
            <person name="Leblanc O."/>
        </authorList>
    </citation>
    <scope>NUCLEOTIDE SEQUENCE [LARGE SCALE GENOMIC DNA]</scope>
    <source>
        <strain evidence="2">R1</strain>
        <tissue evidence="2">Leaf</tissue>
    </source>
</reference>
<dbReference type="AlphaFoldDB" id="A0AAQ3SZ25"/>
<name>A0AAQ3SZ25_PASNO</name>
<keyword evidence="3" id="KW-1185">Reference proteome</keyword>
<sequence length="265" mass="28771">MAMRTAAFLFLRRPAAAIAAPKLLEQYVAGLSTAARHDATDVGGGEGNKNRWVKLPPFTPFDANTAARAISRGDGGEGACSKATAIRWVRRCCPHLPASLIQKLFRLRKVKKNLVTVDTSLTDGIAEQLRLRRVSAKDELVPGDILFLPVNIQESSVAEKTKKFGNRNGIDFLRSLEIYRDRAIIALNKPPGMPVQGGVGIKNSIDILAPMFEDGSSETPRLMAAFIPMGSIGCPLVSLPLPSVMPAFTSSREKRKFAIVKSGFR</sequence>
<organism evidence="2 3">
    <name type="scientific">Paspalum notatum var. saurae</name>
    <dbReference type="NCBI Taxonomy" id="547442"/>
    <lineage>
        <taxon>Eukaryota</taxon>
        <taxon>Viridiplantae</taxon>
        <taxon>Streptophyta</taxon>
        <taxon>Embryophyta</taxon>
        <taxon>Tracheophyta</taxon>
        <taxon>Spermatophyta</taxon>
        <taxon>Magnoliopsida</taxon>
        <taxon>Liliopsida</taxon>
        <taxon>Poales</taxon>
        <taxon>Poaceae</taxon>
        <taxon>PACMAD clade</taxon>
        <taxon>Panicoideae</taxon>
        <taxon>Andropogonodae</taxon>
        <taxon>Paspaleae</taxon>
        <taxon>Paspalinae</taxon>
        <taxon>Paspalum</taxon>
    </lineage>
</organism>
<dbReference type="Proteomes" id="UP001341281">
    <property type="component" value="Chromosome 03"/>
</dbReference>
<evidence type="ECO:0000256" key="1">
    <source>
        <dbReference type="SAM" id="SignalP"/>
    </source>
</evidence>
<evidence type="ECO:0000313" key="2">
    <source>
        <dbReference type="EMBL" id="WVZ63331.1"/>
    </source>
</evidence>
<protein>
    <submittedName>
        <fullName evidence="2">Uncharacterized protein</fullName>
    </submittedName>
</protein>
<gene>
    <name evidence="2" type="ORF">U9M48_012971</name>
</gene>
<accession>A0AAQ3SZ25</accession>
<evidence type="ECO:0000313" key="3">
    <source>
        <dbReference type="Proteomes" id="UP001341281"/>
    </source>
</evidence>
<proteinExistence type="predicted"/>
<keyword evidence="1" id="KW-0732">Signal</keyword>
<dbReference type="EMBL" id="CP144747">
    <property type="protein sequence ID" value="WVZ63331.1"/>
    <property type="molecule type" value="Genomic_DNA"/>
</dbReference>